<evidence type="ECO:0000259" key="1">
    <source>
        <dbReference type="Pfam" id="PF12680"/>
    </source>
</evidence>
<name>A0A2P6MQE8_9EUKA</name>
<dbReference type="EMBL" id="MDYQ01000520">
    <property type="protein sequence ID" value="PRP73934.1"/>
    <property type="molecule type" value="Genomic_DNA"/>
</dbReference>
<dbReference type="OrthoDB" id="9983368at2759"/>
<dbReference type="AlphaFoldDB" id="A0A2P6MQE8"/>
<reference evidence="2 3" key="1">
    <citation type="journal article" date="2018" name="Genome Biol. Evol.">
        <title>Multiple Roots of Fruiting Body Formation in Amoebozoa.</title>
        <authorList>
            <person name="Hillmann F."/>
            <person name="Forbes G."/>
            <person name="Novohradska S."/>
            <person name="Ferling I."/>
            <person name="Riege K."/>
            <person name="Groth M."/>
            <person name="Westermann M."/>
            <person name="Marz M."/>
            <person name="Spaller T."/>
            <person name="Winckler T."/>
            <person name="Schaap P."/>
            <person name="Glockner G."/>
        </authorList>
    </citation>
    <scope>NUCLEOTIDE SEQUENCE [LARGE SCALE GENOMIC DNA]</scope>
    <source>
        <strain evidence="2 3">Jena</strain>
    </source>
</reference>
<organism evidence="2 3">
    <name type="scientific">Planoprotostelium fungivorum</name>
    <dbReference type="NCBI Taxonomy" id="1890364"/>
    <lineage>
        <taxon>Eukaryota</taxon>
        <taxon>Amoebozoa</taxon>
        <taxon>Evosea</taxon>
        <taxon>Variosea</taxon>
        <taxon>Cavosteliida</taxon>
        <taxon>Cavosteliaceae</taxon>
        <taxon>Planoprotostelium</taxon>
    </lineage>
</organism>
<sequence length="138" mass="15965">MLGDHEEALEWVTSFHEAGDSLNTKGLIPFYSDDAILRWANFPSIEGRENILNFFDQIFVDYVSMKHNIIKISVTDDAIYQEASVDWRLKNDKPDSVITLRAMAVFGRKRGEKSARWIDVYIDPAPLFQRLKELKSNI</sequence>
<dbReference type="SUPFAM" id="SSF54427">
    <property type="entry name" value="NTF2-like"/>
    <property type="match status" value="1"/>
</dbReference>
<accession>A0A2P6MQE8</accession>
<evidence type="ECO:0000313" key="3">
    <source>
        <dbReference type="Proteomes" id="UP000241769"/>
    </source>
</evidence>
<comment type="caution">
    <text evidence="2">The sequence shown here is derived from an EMBL/GenBank/DDBJ whole genome shotgun (WGS) entry which is preliminary data.</text>
</comment>
<evidence type="ECO:0000313" key="2">
    <source>
        <dbReference type="EMBL" id="PRP73934.1"/>
    </source>
</evidence>
<proteinExistence type="predicted"/>
<dbReference type="Pfam" id="PF12680">
    <property type="entry name" value="SnoaL_2"/>
    <property type="match status" value="1"/>
</dbReference>
<protein>
    <recommendedName>
        <fullName evidence="1">SnoaL-like domain-containing protein</fullName>
    </recommendedName>
</protein>
<dbReference type="Gene3D" id="3.10.450.50">
    <property type="match status" value="1"/>
</dbReference>
<gene>
    <name evidence="2" type="ORF">PROFUN_08127</name>
</gene>
<keyword evidence="3" id="KW-1185">Reference proteome</keyword>
<dbReference type="InterPro" id="IPR037401">
    <property type="entry name" value="SnoaL-like"/>
</dbReference>
<dbReference type="InterPro" id="IPR032710">
    <property type="entry name" value="NTF2-like_dom_sf"/>
</dbReference>
<dbReference type="Proteomes" id="UP000241769">
    <property type="component" value="Unassembled WGS sequence"/>
</dbReference>
<dbReference type="InParanoid" id="A0A2P6MQE8"/>
<feature type="domain" description="SnoaL-like" evidence="1">
    <location>
        <begin position="13"/>
        <end position="113"/>
    </location>
</feature>